<dbReference type="GO" id="GO:0043565">
    <property type="term" value="F:sequence-specific DNA binding"/>
    <property type="evidence" value="ECO:0007669"/>
    <property type="project" value="InterPro"/>
</dbReference>
<dbReference type="GO" id="GO:0032259">
    <property type="term" value="P:methylation"/>
    <property type="evidence" value="ECO:0007669"/>
    <property type="project" value="UniProtKB-KW"/>
</dbReference>
<keyword evidence="3" id="KW-0805">Transcription regulation</keyword>
<evidence type="ECO:0000256" key="3">
    <source>
        <dbReference type="ARBA" id="ARBA00023015"/>
    </source>
</evidence>
<dbReference type="GO" id="GO:0008270">
    <property type="term" value="F:zinc ion binding"/>
    <property type="evidence" value="ECO:0007669"/>
    <property type="project" value="InterPro"/>
</dbReference>
<dbReference type="SUPFAM" id="SSF53155">
    <property type="entry name" value="Methylated DNA-protein cysteine methyltransferase domain"/>
    <property type="match status" value="1"/>
</dbReference>
<feature type="region of interest" description="Disordered" evidence="7">
    <location>
        <begin position="1"/>
        <end position="21"/>
    </location>
</feature>
<dbReference type="SUPFAM" id="SSF57884">
    <property type="entry name" value="Ada DNA repair protein, N-terminal domain (N-Ada 10)"/>
    <property type="match status" value="1"/>
</dbReference>
<dbReference type="SUPFAM" id="SSF46689">
    <property type="entry name" value="Homeodomain-like"/>
    <property type="match status" value="1"/>
</dbReference>
<sequence>MKLNGPCQQTGQIIHVDPPGEDDDPRWLALRTRNKAADGHFVYAVKTTGVYCSPSCASRQPKHENVLFFDSPDEAEAAGFLPCKRCRQRRISREAQQMEQIANACRIIERSDNPLTLAALTRMVGLSTFYFHRLFKATTGVTPKQYAHAYQHQQVRRQLMAKGSVTEAILAASYGANGRFYAQSNALLGMTPTAFRHQGQGMAIYFAVGVCSIGEILVAESERGICAILLNNCAYYRSTFVSPGLLPGKGDAVLINCLTF</sequence>
<keyword evidence="9" id="KW-0808">Transferase</keyword>
<protein>
    <submittedName>
        <fullName evidence="9">Methylphosphotriester-DNA--protein-cysteine methyltransferase</fullName>
    </submittedName>
</protein>
<evidence type="ECO:0000256" key="5">
    <source>
        <dbReference type="ARBA" id="ARBA00023159"/>
    </source>
</evidence>
<reference evidence="9 10" key="1">
    <citation type="submission" date="2018-06" db="EMBL/GenBank/DDBJ databases">
        <title>Genomic Encyclopedia of Type Strains, Phase IV (KMG-IV): sequencing the most valuable type-strain genomes for metagenomic binning, comparative biology and taxonomic classification.</title>
        <authorList>
            <person name="Goeker M."/>
        </authorList>
    </citation>
    <scope>NUCLEOTIDE SEQUENCE [LARGE SCALE GENOMIC DNA]</scope>
    <source>
        <strain evidence="9 10">DSM 30166</strain>
    </source>
</reference>
<evidence type="ECO:0000259" key="8">
    <source>
        <dbReference type="PROSITE" id="PS01124"/>
    </source>
</evidence>
<keyword evidence="2 9" id="KW-0489">Methyltransferase</keyword>
<evidence type="ECO:0000313" key="10">
    <source>
        <dbReference type="Proteomes" id="UP000253046"/>
    </source>
</evidence>
<dbReference type="InterPro" id="IPR018060">
    <property type="entry name" value="HTH_AraC"/>
</dbReference>
<keyword evidence="4" id="KW-0238">DNA-binding</keyword>
<dbReference type="PANTHER" id="PTHR46796">
    <property type="entry name" value="HTH-TYPE TRANSCRIPTIONAL ACTIVATOR RHAS-RELATED"/>
    <property type="match status" value="1"/>
</dbReference>
<evidence type="ECO:0000256" key="1">
    <source>
        <dbReference type="ARBA" id="ARBA00001947"/>
    </source>
</evidence>
<keyword evidence="6" id="KW-0804">Transcription</keyword>
<keyword evidence="10" id="KW-1185">Reference proteome</keyword>
<name>A0A366HVS7_9GAMM</name>
<dbReference type="PROSITE" id="PS01124">
    <property type="entry name" value="HTH_ARAC_FAMILY_2"/>
    <property type="match status" value="1"/>
</dbReference>
<evidence type="ECO:0000256" key="7">
    <source>
        <dbReference type="SAM" id="MobiDB-lite"/>
    </source>
</evidence>
<dbReference type="Gene3D" id="1.10.10.60">
    <property type="entry name" value="Homeodomain-like"/>
    <property type="match status" value="1"/>
</dbReference>
<dbReference type="Gene3D" id="3.30.160.70">
    <property type="entry name" value="Methylated DNA-protein cysteine methyltransferase domain"/>
    <property type="match status" value="1"/>
</dbReference>
<dbReference type="InterPro" id="IPR035451">
    <property type="entry name" value="Ada-like_dom_sf"/>
</dbReference>
<dbReference type="EMBL" id="QNRY01000077">
    <property type="protein sequence ID" value="RBP57120.1"/>
    <property type="molecule type" value="Genomic_DNA"/>
</dbReference>
<evidence type="ECO:0000313" key="9">
    <source>
        <dbReference type="EMBL" id="RBP57120.1"/>
    </source>
</evidence>
<dbReference type="RefSeq" id="WP_113869741.1">
    <property type="nucleotide sequence ID" value="NZ_QNRY01000077.1"/>
</dbReference>
<feature type="non-terminal residue" evidence="9">
    <location>
        <position position="260"/>
    </location>
</feature>
<organism evidence="9 10">
    <name type="scientific">Brenneria salicis ATCC 15712 = DSM 30166</name>
    <dbReference type="NCBI Taxonomy" id="714314"/>
    <lineage>
        <taxon>Bacteria</taxon>
        <taxon>Pseudomonadati</taxon>
        <taxon>Pseudomonadota</taxon>
        <taxon>Gammaproteobacteria</taxon>
        <taxon>Enterobacterales</taxon>
        <taxon>Pectobacteriaceae</taxon>
        <taxon>Brenneria</taxon>
    </lineage>
</organism>
<dbReference type="InterPro" id="IPR050204">
    <property type="entry name" value="AraC_XylS_family_regulators"/>
</dbReference>
<dbReference type="Gene3D" id="3.40.10.10">
    <property type="entry name" value="DNA Methylphosphotriester Repair Domain"/>
    <property type="match status" value="1"/>
</dbReference>
<dbReference type="GO" id="GO:0003700">
    <property type="term" value="F:DNA-binding transcription factor activity"/>
    <property type="evidence" value="ECO:0007669"/>
    <property type="project" value="InterPro"/>
</dbReference>
<dbReference type="GO" id="GO:0003908">
    <property type="term" value="F:methylated-DNA-[protein]-cysteine S-methyltransferase activity"/>
    <property type="evidence" value="ECO:0007669"/>
    <property type="project" value="InterPro"/>
</dbReference>
<dbReference type="InterPro" id="IPR009057">
    <property type="entry name" value="Homeodomain-like_sf"/>
</dbReference>
<gene>
    <name evidence="9" type="ORF">DES54_1778</name>
</gene>
<comment type="caution">
    <text evidence="9">The sequence shown here is derived from an EMBL/GenBank/DDBJ whole genome shotgun (WGS) entry which is preliminary data.</text>
</comment>
<dbReference type="InterPro" id="IPR036631">
    <property type="entry name" value="MGMT_N_sf"/>
</dbReference>
<dbReference type="SMART" id="SM00342">
    <property type="entry name" value="HTH_ARAC"/>
    <property type="match status" value="1"/>
</dbReference>
<keyword evidence="5" id="KW-0010">Activator</keyword>
<feature type="domain" description="HTH araC/xylS-type" evidence="8">
    <location>
        <begin position="102"/>
        <end position="198"/>
    </location>
</feature>
<dbReference type="Pfam" id="PF12833">
    <property type="entry name" value="HTH_18"/>
    <property type="match status" value="1"/>
</dbReference>
<proteinExistence type="predicted"/>
<dbReference type="Proteomes" id="UP000253046">
    <property type="component" value="Unassembled WGS sequence"/>
</dbReference>
<dbReference type="GO" id="GO:0006281">
    <property type="term" value="P:DNA repair"/>
    <property type="evidence" value="ECO:0007669"/>
    <property type="project" value="InterPro"/>
</dbReference>
<comment type="cofactor">
    <cofactor evidence="1">
        <name>Zn(2+)</name>
        <dbReference type="ChEBI" id="CHEBI:29105"/>
    </cofactor>
</comment>
<feature type="compositionally biased region" description="Polar residues" evidence="7">
    <location>
        <begin position="1"/>
        <end position="12"/>
    </location>
</feature>
<evidence type="ECO:0000256" key="4">
    <source>
        <dbReference type="ARBA" id="ARBA00023125"/>
    </source>
</evidence>
<evidence type="ECO:0000256" key="6">
    <source>
        <dbReference type="ARBA" id="ARBA00023163"/>
    </source>
</evidence>
<accession>A0A366HVS7</accession>
<dbReference type="AlphaFoldDB" id="A0A366HVS7"/>
<evidence type="ECO:0000256" key="2">
    <source>
        <dbReference type="ARBA" id="ARBA00022603"/>
    </source>
</evidence>
<dbReference type="InterPro" id="IPR004026">
    <property type="entry name" value="Ada_DNA_repair_Zn-bd"/>
</dbReference>
<dbReference type="Pfam" id="PF02805">
    <property type="entry name" value="Ada_Zn_binding"/>
    <property type="match status" value="1"/>
</dbReference>